<accession>A0ABT8RUN7</accession>
<dbReference type="EMBL" id="JAUKUC010000001">
    <property type="protein sequence ID" value="MDO1514560.1"/>
    <property type="molecule type" value="Genomic_DNA"/>
</dbReference>
<dbReference type="Pfam" id="PF00364">
    <property type="entry name" value="Biotin_lipoyl"/>
    <property type="match status" value="1"/>
</dbReference>
<name>A0ABT8RUN7_9FLAO</name>
<dbReference type="Proteomes" id="UP001168579">
    <property type="component" value="Unassembled WGS sequence"/>
</dbReference>
<evidence type="ECO:0000313" key="2">
    <source>
        <dbReference type="EMBL" id="MDO1514560.1"/>
    </source>
</evidence>
<feature type="domain" description="Lipoyl-binding" evidence="1">
    <location>
        <begin position="52"/>
        <end position="108"/>
    </location>
</feature>
<proteinExistence type="predicted"/>
<dbReference type="SUPFAM" id="SSF51230">
    <property type="entry name" value="Single hybrid motif"/>
    <property type="match status" value="1"/>
</dbReference>
<dbReference type="InterPro" id="IPR011053">
    <property type="entry name" value="Single_hybrid_motif"/>
</dbReference>
<sequence>MRNWFLKQMDKLGLDTSNLKTDAELNGRFLEYGESENIIFPKELGNGNDWIIKEWFFKKGQMVRPGDVIGAVEDKTQRFEFESFVGGKLNYFKRIGQKVEGGQILAEIIGSKNTKLQ</sequence>
<reference evidence="2" key="2">
    <citation type="submission" date="2023-06" db="EMBL/GenBank/DDBJ databases">
        <authorList>
            <person name="Lucena T."/>
            <person name="Sun Q."/>
        </authorList>
    </citation>
    <scope>NUCLEOTIDE SEQUENCE</scope>
    <source>
        <strain evidence="2">CECT 8869</strain>
    </source>
</reference>
<dbReference type="InterPro" id="IPR000089">
    <property type="entry name" value="Biotin_lipoyl"/>
</dbReference>
<organism evidence="2 3">
    <name type="scientific">Maribacter confluentis</name>
    <dbReference type="NCBI Taxonomy" id="1656093"/>
    <lineage>
        <taxon>Bacteria</taxon>
        <taxon>Pseudomonadati</taxon>
        <taxon>Bacteroidota</taxon>
        <taxon>Flavobacteriia</taxon>
        <taxon>Flavobacteriales</taxon>
        <taxon>Flavobacteriaceae</taxon>
        <taxon>Maribacter</taxon>
    </lineage>
</organism>
<dbReference type="RefSeq" id="WP_304437217.1">
    <property type="nucleotide sequence ID" value="NZ_JAUKUC010000001.1"/>
</dbReference>
<dbReference type="Gene3D" id="2.40.50.100">
    <property type="match status" value="1"/>
</dbReference>
<comment type="caution">
    <text evidence="2">The sequence shown here is derived from an EMBL/GenBank/DDBJ whole genome shotgun (WGS) entry which is preliminary data.</text>
</comment>
<keyword evidence="3" id="KW-1185">Reference proteome</keyword>
<evidence type="ECO:0000313" key="3">
    <source>
        <dbReference type="Proteomes" id="UP001168579"/>
    </source>
</evidence>
<reference evidence="2" key="1">
    <citation type="journal article" date="2014" name="Int. J. Syst. Evol. Microbiol.">
        <title>Complete genome of a new Firmicutes species belonging to the dominant human colonic microbiota ('Ruminococcus bicirculans') reveals two chromosomes and a selective capacity to utilize plant glucans.</title>
        <authorList>
            <consortium name="NISC Comparative Sequencing Program"/>
            <person name="Wegmann U."/>
            <person name="Louis P."/>
            <person name="Goesmann A."/>
            <person name="Henrissat B."/>
            <person name="Duncan S.H."/>
            <person name="Flint H.J."/>
        </authorList>
    </citation>
    <scope>NUCLEOTIDE SEQUENCE</scope>
    <source>
        <strain evidence="2">CECT 8869</strain>
    </source>
</reference>
<gene>
    <name evidence="2" type="ORF">Q2T41_18045</name>
</gene>
<evidence type="ECO:0000259" key="1">
    <source>
        <dbReference type="Pfam" id="PF00364"/>
    </source>
</evidence>
<protein>
    <submittedName>
        <fullName evidence="2">Biotin/lipoyl-containing protein</fullName>
    </submittedName>
</protein>